<keyword evidence="2" id="KW-1185">Reference proteome</keyword>
<evidence type="ECO:0000313" key="2">
    <source>
        <dbReference type="Proteomes" id="UP001175211"/>
    </source>
</evidence>
<name>A0AA39K402_ARMTA</name>
<comment type="caution">
    <text evidence="1">The sequence shown here is derived from an EMBL/GenBank/DDBJ whole genome shotgun (WGS) entry which is preliminary data.</text>
</comment>
<gene>
    <name evidence="1" type="ORF">EV420DRAFT_1749498</name>
</gene>
<dbReference type="GeneID" id="85363831"/>
<organism evidence="1 2">
    <name type="scientific">Armillaria tabescens</name>
    <name type="common">Ringless honey mushroom</name>
    <name type="synonym">Agaricus tabescens</name>
    <dbReference type="NCBI Taxonomy" id="1929756"/>
    <lineage>
        <taxon>Eukaryota</taxon>
        <taxon>Fungi</taxon>
        <taxon>Dikarya</taxon>
        <taxon>Basidiomycota</taxon>
        <taxon>Agaricomycotina</taxon>
        <taxon>Agaricomycetes</taxon>
        <taxon>Agaricomycetidae</taxon>
        <taxon>Agaricales</taxon>
        <taxon>Marasmiineae</taxon>
        <taxon>Physalacriaceae</taxon>
        <taxon>Desarmillaria</taxon>
    </lineage>
</organism>
<evidence type="ECO:0000313" key="1">
    <source>
        <dbReference type="EMBL" id="KAK0454162.1"/>
    </source>
</evidence>
<reference evidence="1" key="1">
    <citation type="submission" date="2023-06" db="EMBL/GenBank/DDBJ databases">
        <authorList>
            <consortium name="Lawrence Berkeley National Laboratory"/>
            <person name="Ahrendt S."/>
            <person name="Sahu N."/>
            <person name="Indic B."/>
            <person name="Wong-Bajracharya J."/>
            <person name="Merenyi Z."/>
            <person name="Ke H.-M."/>
            <person name="Monk M."/>
            <person name="Kocsube S."/>
            <person name="Drula E."/>
            <person name="Lipzen A."/>
            <person name="Balint B."/>
            <person name="Henrissat B."/>
            <person name="Andreopoulos B."/>
            <person name="Martin F.M."/>
            <person name="Harder C.B."/>
            <person name="Rigling D."/>
            <person name="Ford K.L."/>
            <person name="Foster G.D."/>
            <person name="Pangilinan J."/>
            <person name="Papanicolaou A."/>
            <person name="Barry K."/>
            <person name="LaButti K."/>
            <person name="Viragh M."/>
            <person name="Koriabine M."/>
            <person name="Yan M."/>
            <person name="Riley R."/>
            <person name="Champramary S."/>
            <person name="Plett K.L."/>
            <person name="Tsai I.J."/>
            <person name="Slot J."/>
            <person name="Sipos G."/>
            <person name="Plett J."/>
            <person name="Nagy L.G."/>
            <person name="Grigoriev I.V."/>
        </authorList>
    </citation>
    <scope>NUCLEOTIDE SEQUENCE</scope>
    <source>
        <strain evidence="1">CCBAS 213</strain>
    </source>
</reference>
<proteinExistence type="predicted"/>
<dbReference type="EMBL" id="JAUEPS010000027">
    <property type="protein sequence ID" value="KAK0454162.1"/>
    <property type="molecule type" value="Genomic_DNA"/>
</dbReference>
<protein>
    <submittedName>
        <fullName evidence="1">Uncharacterized protein</fullName>
    </submittedName>
</protein>
<sequence>MSTETNIAETPASTTTASATPEPRFIIVSKGAKRVFLRWPDVAEYDALFVALNRHFPEIHPQYKNSYAIQTNDLAICDGIFVDIPGELWKEMSTKISRIRIMDKSVSRRLKFHQLLMNIAYWGGSTVACPYQISKVLSTTESK</sequence>
<accession>A0AA39K402</accession>
<dbReference type="AlphaFoldDB" id="A0AA39K402"/>
<dbReference type="RefSeq" id="XP_060328550.1">
    <property type="nucleotide sequence ID" value="XM_060480283.1"/>
</dbReference>
<dbReference type="Proteomes" id="UP001175211">
    <property type="component" value="Unassembled WGS sequence"/>
</dbReference>